<gene>
    <name evidence="2" type="ORF">ACU52_08545</name>
</gene>
<keyword evidence="1" id="KW-0472">Membrane</keyword>
<accession>A0A8E1UQT3</accession>
<name>A0A8E1UQT3_9BACT</name>
<keyword evidence="1" id="KW-1133">Transmembrane helix</keyword>
<feature type="transmembrane region" description="Helical" evidence="1">
    <location>
        <begin position="35"/>
        <end position="56"/>
    </location>
</feature>
<evidence type="ECO:0000256" key="1">
    <source>
        <dbReference type="SAM" id="Phobius"/>
    </source>
</evidence>
<evidence type="ECO:0000313" key="3">
    <source>
        <dbReference type="Proteomes" id="UP000036951"/>
    </source>
</evidence>
<keyword evidence="3" id="KW-1185">Reference proteome</keyword>
<keyword evidence="1" id="KW-0812">Transmembrane</keyword>
<protein>
    <submittedName>
        <fullName evidence="2">Uncharacterized protein</fullName>
    </submittedName>
</protein>
<sequence length="138" mass="16053">MAGLRVVNGPFTSQKPATFYTQTALLFFTFDNLTYYGFLFCGIKHLNCLSGVLFYFEYQKVYVADQRSLYSMLPDDTSGRTLALLFLNIAAKKTNSEKKHKVFEFYCLKRKAFDINYFKAFILWHKTSELSVRGVIIF</sequence>
<dbReference type="Proteomes" id="UP000036951">
    <property type="component" value="Unassembled WGS sequence"/>
</dbReference>
<organism evidence="2 3">
    <name type="scientific">Xylanibacter rarus</name>
    <dbReference type="NCBI Taxonomy" id="1676614"/>
    <lineage>
        <taxon>Bacteria</taxon>
        <taxon>Pseudomonadati</taxon>
        <taxon>Bacteroidota</taxon>
        <taxon>Bacteroidia</taxon>
        <taxon>Bacteroidales</taxon>
        <taxon>Prevotellaceae</taxon>
        <taxon>Xylanibacter</taxon>
    </lineage>
</organism>
<dbReference type="AlphaFoldDB" id="A0A8E1UQT3"/>
<evidence type="ECO:0000313" key="2">
    <source>
        <dbReference type="EMBL" id="KOO68284.1"/>
    </source>
</evidence>
<comment type="caution">
    <text evidence="2">The sequence shown here is derived from an EMBL/GenBank/DDBJ whole genome shotgun (WGS) entry which is preliminary data.</text>
</comment>
<proteinExistence type="predicted"/>
<dbReference type="EMBL" id="LFQU01000015">
    <property type="protein sequence ID" value="KOO68284.1"/>
    <property type="molecule type" value="Genomic_DNA"/>
</dbReference>
<reference evidence="2 3" key="1">
    <citation type="submission" date="2015-06" db="EMBL/GenBank/DDBJ databases">
        <title>Prevotella sp. 109, sp. nov., a novel member of the family Prevotellaceae isolated from human faeces.</title>
        <authorList>
            <person name="Shkoporov A.N."/>
            <person name="Chaplin A.V."/>
            <person name="Kafarskaia L.I."/>
            <person name="Efimov B.A."/>
        </authorList>
    </citation>
    <scope>NUCLEOTIDE SEQUENCE [LARGE SCALE GENOMIC DNA]</scope>
    <source>
        <strain evidence="2 3">109</strain>
    </source>
</reference>